<evidence type="ECO:0008006" key="3">
    <source>
        <dbReference type="Google" id="ProtNLM"/>
    </source>
</evidence>
<proteinExistence type="predicted"/>
<feature type="transmembrane region" description="Helical" evidence="1">
    <location>
        <begin position="12"/>
        <end position="33"/>
    </location>
</feature>
<feature type="non-terminal residue" evidence="2">
    <location>
        <position position="1"/>
    </location>
</feature>
<protein>
    <recommendedName>
        <fullName evidence="3">ABC transmembrane type-1 domain-containing protein</fullName>
    </recommendedName>
</protein>
<feature type="transmembrane region" description="Helical" evidence="1">
    <location>
        <begin position="67"/>
        <end position="86"/>
    </location>
</feature>
<keyword evidence="1" id="KW-1133">Transmembrane helix</keyword>
<accession>X1EL91</accession>
<dbReference type="AlphaFoldDB" id="X1EL91"/>
<keyword evidence="1" id="KW-0472">Membrane</keyword>
<reference evidence="2" key="1">
    <citation type="journal article" date="2014" name="Front. Microbiol.">
        <title>High frequency of phylogenetically diverse reductive dehalogenase-homologous genes in deep subseafloor sedimentary metagenomes.</title>
        <authorList>
            <person name="Kawai M."/>
            <person name="Futagami T."/>
            <person name="Toyoda A."/>
            <person name="Takaki Y."/>
            <person name="Nishi S."/>
            <person name="Hori S."/>
            <person name="Arai W."/>
            <person name="Tsubouchi T."/>
            <person name="Morono Y."/>
            <person name="Uchiyama I."/>
            <person name="Ito T."/>
            <person name="Fujiyama A."/>
            <person name="Inagaki F."/>
            <person name="Takami H."/>
        </authorList>
    </citation>
    <scope>NUCLEOTIDE SEQUENCE</scope>
    <source>
        <strain evidence="2">Expedition CK06-06</strain>
    </source>
</reference>
<comment type="caution">
    <text evidence="2">The sequence shown here is derived from an EMBL/GenBank/DDBJ whole genome shotgun (WGS) entry which is preliminary data.</text>
</comment>
<evidence type="ECO:0000313" key="2">
    <source>
        <dbReference type="EMBL" id="GAH34106.1"/>
    </source>
</evidence>
<organism evidence="2">
    <name type="scientific">marine sediment metagenome</name>
    <dbReference type="NCBI Taxonomy" id="412755"/>
    <lineage>
        <taxon>unclassified sequences</taxon>
        <taxon>metagenomes</taxon>
        <taxon>ecological metagenomes</taxon>
    </lineage>
</organism>
<sequence length="95" mass="9668">LNFSSMIELVGSLGILAGIIFIVAALIIGYLFGGSESGIKNVMGLGTAQRNVSAALVVAGQNFDADVITYVMVIAIIGLVVLMPAAGELGKRSAD</sequence>
<keyword evidence="1" id="KW-0812">Transmembrane</keyword>
<evidence type="ECO:0000256" key="1">
    <source>
        <dbReference type="SAM" id="Phobius"/>
    </source>
</evidence>
<name>X1EL91_9ZZZZ</name>
<gene>
    <name evidence="2" type="ORF">S03H2_15543</name>
</gene>
<dbReference type="EMBL" id="BARU01007909">
    <property type="protein sequence ID" value="GAH34106.1"/>
    <property type="molecule type" value="Genomic_DNA"/>
</dbReference>